<dbReference type="RefSeq" id="WP_107288825.1">
    <property type="nucleotide sequence ID" value="NZ_PYNF01000002.1"/>
</dbReference>
<dbReference type="GO" id="GO:0009288">
    <property type="term" value="C:bacterial-type flagellum"/>
    <property type="evidence" value="ECO:0007669"/>
    <property type="project" value="InterPro"/>
</dbReference>
<evidence type="ECO:0000313" key="1">
    <source>
        <dbReference type="EMBL" id="PSV01098.1"/>
    </source>
</evidence>
<dbReference type="Gene3D" id="1.20.1330.10">
    <property type="entry name" value="f41 fragment of flagellin, N-terminal domain"/>
    <property type="match status" value="1"/>
</dbReference>
<name>A0A2T3KMU0_9GAMM</name>
<dbReference type="SUPFAM" id="SSF64518">
    <property type="entry name" value="Phase 1 flagellin"/>
    <property type="match status" value="1"/>
</dbReference>
<dbReference type="Proteomes" id="UP000241426">
    <property type="component" value="Unassembled WGS sequence"/>
</dbReference>
<gene>
    <name evidence="1" type="ORF">C9J27_03505</name>
</gene>
<proteinExistence type="predicted"/>
<comment type="caution">
    <text evidence="1">The sequence shown here is derived from an EMBL/GenBank/DDBJ whole genome shotgun (WGS) entry which is preliminary data.</text>
</comment>
<dbReference type="InterPro" id="IPR001492">
    <property type="entry name" value="Flagellin"/>
</dbReference>
<accession>A0A2T3KMU0</accession>
<dbReference type="GO" id="GO:0005198">
    <property type="term" value="F:structural molecule activity"/>
    <property type="evidence" value="ECO:0007669"/>
    <property type="project" value="InterPro"/>
</dbReference>
<dbReference type="PANTHER" id="PTHR42792">
    <property type="entry name" value="FLAGELLIN"/>
    <property type="match status" value="1"/>
</dbReference>
<protein>
    <recommendedName>
        <fullName evidence="3">Flagellin</fullName>
    </recommendedName>
</protein>
<evidence type="ECO:0000313" key="2">
    <source>
        <dbReference type="Proteomes" id="UP000241426"/>
    </source>
</evidence>
<dbReference type="PANTHER" id="PTHR42792:SF1">
    <property type="entry name" value="FLAGELLAR HOOK-ASSOCIATED PROTEIN 3"/>
    <property type="match status" value="1"/>
</dbReference>
<evidence type="ECO:0008006" key="3">
    <source>
        <dbReference type="Google" id="ProtNLM"/>
    </source>
</evidence>
<dbReference type="AlphaFoldDB" id="A0A2T3KMU0"/>
<organism evidence="1 2">
    <name type="scientific">Photobacterium kishitanii</name>
    <dbReference type="NCBI Taxonomy" id="318456"/>
    <lineage>
        <taxon>Bacteria</taxon>
        <taxon>Pseudomonadati</taxon>
        <taxon>Pseudomonadota</taxon>
        <taxon>Gammaproteobacteria</taxon>
        <taxon>Vibrionales</taxon>
        <taxon>Vibrionaceae</taxon>
        <taxon>Photobacterium</taxon>
    </lineage>
</organism>
<sequence length="310" mass="34316">MRITTNNMFAGMSENMGSHFSAIGEQMKRNNFRVIRSGDDPIMEGRIINLQKKIGDIDGYKNASNVLNAKLGEIDLRVKEYGKSLNTVNTLFQKVSSGTMNTQDLIQMANQFDDIEGGIVQLLNMKNAHGDFVFSGTKTTTEPLVKETKVVNIDGTPTSVEVYAYKGNGDRQQTKVGLSQYLPSTVAGDRLITDGNGNSIFETLAKVKHYLRNGQTLPDSIKDEVNKSLDGLLDSKIHTSSEIGIATQESQRSSDIYSNMHNQYTELLSNSRDADYISVATEIKKQQQIMKSLASSSKVLLEMAQLRINN</sequence>
<dbReference type="EMBL" id="PYNF01000002">
    <property type="protein sequence ID" value="PSV01098.1"/>
    <property type="molecule type" value="Genomic_DNA"/>
</dbReference>
<reference evidence="1 2" key="1">
    <citation type="submission" date="2018-01" db="EMBL/GenBank/DDBJ databases">
        <title>Whole genome sequencing of Histamine producing bacteria.</title>
        <authorList>
            <person name="Butler K."/>
        </authorList>
    </citation>
    <scope>NUCLEOTIDE SEQUENCE [LARGE SCALE GENOMIC DNA]</scope>
    <source>
        <strain evidence="1 2">FS-7.2</strain>
    </source>
</reference>